<evidence type="ECO:0000256" key="3">
    <source>
        <dbReference type="ARBA" id="ARBA00022989"/>
    </source>
</evidence>
<dbReference type="InterPro" id="IPR006201">
    <property type="entry name" value="Neur_channel"/>
</dbReference>
<feature type="transmembrane region" description="Helical" evidence="5">
    <location>
        <begin position="441"/>
        <end position="460"/>
    </location>
</feature>
<feature type="transmembrane region" description="Helical" evidence="5">
    <location>
        <begin position="244"/>
        <end position="264"/>
    </location>
</feature>
<dbReference type="PANTHER" id="PTHR18945">
    <property type="entry name" value="NEUROTRANSMITTER GATED ION CHANNEL"/>
    <property type="match status" value="1"/>
</dbReference>
<dbReference type="Proteomes" id="UP000327493">
    <property type="component" value="Chromosome 15"/>
</dbReference>
<dbReference type="EMBL" id="VOFY01000015">
    <property type="protein sequence ID" value="KAA8585157.1"/>
    <property type="molecule type" value="Genomic_DNA"/>
</dbReference>
<dbReference type="Pfam" id="PF02932">
    <property type="entry name" value="Neur_chan_memb"/>
    <property type="match status" value="1"/>
</dbReference>
<evidence type="ECO:0000256" key="1">
    <source>
        <dbReference type="ARBA" id="ARBA00004141"/>
    </source>
</evidence>
<evidence type="ECO:0000256" key="5">
    <source>
        <dbReference type="SAM" id="Phobius"/>
    </source>
</evidence>
<dbReference type="AlphaFoldDB" id="A0A5J5CTR4"/>
<proteinExistence type="predicted"/>
<sequence length="473" mass="53723">MAHSFQCAVRTSREVLQSEMLRFLTHSLWKVIFLLSFLKIGCGHADSTCTTRRCLAEMLISQSRLSQPQSENCTQKIHVPFIEYQTLSVDTKNLRLISWLQAALAWTDPDLGWNTLVYPYNTVVLPVNTVWTPELHVTNGITTTMEHASSDLLVNSNGTVKHNVIIKAEVNCQVNLFNYPFASDKCPVAIQTWSKDGCGTELVFGKVILIDSNHGDWQTDSVALQQHIGREDRNYILVGLSLNFLNPFITLLLPSYLIILADVFSFSLSLEGGERNSFKVTLVLSFTMFLIILNDQLPGDSQCSPIIRQSAHKHTHSPYPSTASQFTESLNCLVRAAGIHFAVCLVLMVLSMLVSMMLTRLAKDSSLVFCSKGSVPENTAHNDKKEDEEVKADISVVQLNSSEEYSRMLRKVFNFLEAIEAQTRKIERNQMFANKIDKTYYWCYLILGSVYFFAMTYVMMNYKCTINHFDFWY</sequence>
<evidence type="ECO:0000259" key="7">
    <source>
        <dbReference type="Pfam" id="PF02932"/>
    </source>
</evidence>
<dbReference type="InterPro" id="IPR006202">
    <property type="entry name" value="Neur_chan_lig-bd"/>
</dbReference>
<dbReference type="GO" id="GO:0005230">
    <property type="term" value="F:extracellular ligand-gated monoatomic ion channel activity"/>
    <property type="evidence" value="ECO:0007669"/>
    <property type="project" value="InterPro"/>
</dbReference>
<dbReference type="GO" id="GO:0016020">
    <property type="term" value="C:membrane"/>
    <property type="evidence" value="ECO:0007669"/>
    <property type="project" value="UniProtKB-SubCell"/>
</dbReference>
<dbReference type="SUPFAM" id="SSF63712">
    <property type="entry name" value="Nicotinic receptor ligand binding domain-like"/>
    <property type="match status" value="1"/>
</dbReference>
<dbReference type="GO" id="GO:0004888">
    <property type="term" value="F:transmembrane signaling receptor activity"/>
    <property type="evidence" value="ECO:0007669"/>
    <property type="project" value="InterPro"/>
</dbReference>
<gene>
    <name evidence="8" type="ORF">FQN60_003851</name>
</gene>
<feature type="domain" description="Neurotransmitter-gated ion-channel ligand-binding" evidence="6">
    <location>
        <begin position="63"/>
        <end position="204"/>
    </location>
</feature>
<keyword evidence="4 5" id="KW-0472">Membrane</keyword>
<feature type="domain" description="Neurotransmitter-gated ion-channel transmembrane" evidence="7">
    <location>
        <begin position="251"/>
        <end position="307"/>
    </location>
</feature>
<keyword evidence="2 5" id="KW-0812">Transmembrane</keyword>
<dbReference type="Gene3D" id="1.20.58.390">
    <property type="entry name" value="Neurotransmitter-gated ion-channel transmembrane domain"/>
    <property type="match status" value="1"/>
</dbReference>
<evidence type="ECO:0000313" key="9">
    <source>
        <dbReference type="Proteomes" id="UP000327493"/>
    </source>
</evidence>
<dbReference type="Gene3D" id="2.70.170.10">
    <property type="entry name" value="Neurotransmitter-gated ion-channel ligand-binding domain"/>
    <property type="match status" value="1"/>
</dbReference>
<dbReference type="InterPro" id="IPR036734">
    <property type="entry name" value="Neur_chan_lig-bd_sf"/>
</dbReference>
<accession>A0A5J5CTR4</accession>
<dbReference type="InterPro" id="IPR038050">
    <property type="entry name" value="Neuro_actylchol_rec"/>
</dbReference>
<protein>
    <submittedName>
        <fullName evidence="8">Uncharacterized protein</fullName>
    </submittedName>
</protein>
<comment type="caution">
    <text evidence="8">The sequence shown here is derived from an EMBL/GenBank/DDBJ whole genome shotgun (WGS) entry which is preliminary data.</text>
</comment>
<dbReference type="InterPro" id="IPR036719">
    <property type="entry name" value="Neuro-gated_channel_TM_sf"/>
</dbReference>
<feature type="transmembrane region" description="Helical" evidence="5">
    <location>
        <begin position="337"/>
        <end position="358"/>
    </location>
</feature>
<reference evidence="8 9" key="1">
    <citation type="submission" date="2019-08" db="EMBL/GenBank/DDBJ databases">
        <title>A chromosome-level genome assembly, high-density linkage maps, and genome scans reveal the genomic architecture of hybrid incompatibilities underlying speciation via character displacement in darters (Percidae: Etheostominae).</title>
        <authorList>
            <person name="Moran R.L."/>
            <person name="Catchen J.M."/>
            <person name="Fuller R.C."/>
        </authorList>
    </citation>
    <scope>NUCLEOTIDE SEQUENCE [LARGE SCALE GENOMIC DNA]</scope>
    <source>
        <strain evidence="8">EspeVRDwgs_2016</strain>
        <tissue evidence="8">Muscle</tissue>
    </source>
</reference>
<organism evidence="8 9">
    <name type="scientific">Etheostoma spectabile</name>
    <name type="common">orangethroat darter</name>
    <dbReference type="NCBI Taxonomy" id="54343"/>
    <lineage>
        <taxon>Eukaryota</taxon>
        <taxon>Metazoa</taxon>
        <taxon>Chordata</taxon>
        <taxon>Craniata</taxon>
        <taxon>Vertebrata</taxon>
        <taxon>Euteleostomi</taxon>
        <taxon>Actinopterygii</taxon>
        <taxon>Neopterygii</taxon>
        <taxon>Teleostei</taxon>
        <taxon>Neoteleostei</taxon>
        <taxon>Acanthomorphata</taxon>
        <taxon>Eupercaria</taxon>
        <taxon>Perciformes</taxon>
        <taxon>Percoidei</taxon>
        <taxon>Percidae</taxon>
        <taxon>Etheostomatinae</taxon>
        <taxon>Etheostoma</taxon>
    </lineage>
</organism>
<name>A0A5J5CTR4_9PERO</name>
<keyword evidence="3 5" id="KW-1133">Transmembrane helix</keyword>
<dbReference type="SUPFAM" id="SSF90112">
    <property type="entry name" value="Neurotransmitter-gated ion-channel transmembrane pore"/>
    <property type="match status" value="1"/>
</dbReference>
<evidence type="ECO:0000256" key="2">
    <source>
        <dbReference type="ARBA" id="ARBA00022692"/>
    </source>
</evidence>
<evidence type="ECO:0000256" key="4">
    <source>
        <dbReference type="ARBA" id="ARBA00023136"/>
    </source>
</evidence>
<evidence type="ECO:0000313" key="8">
    <source>
        <dbReference type="EMBL" id="KAA8585157.1"/>
    </source>
</evidence>
<dbReference type="InterPro" id="IPR006029">
    <property type="entry name" value="Neurotrans-gated_channel_TM"/>
</dbReference>
<evidence type="ECO:0000259" key="6">
    <source>
        <dbReference type="Pfam" id="PF02931"/>
    </source>
</evidence>
<keyword evidence="9" id="KW-1185">Reference proteome</keyword>
<dbReference type="Pfam" id="PF02931">
    <property type="entry name" value="Neur_chan_LBD"/>
    <property type="match status" value="1"/>
</dbReference>
<comment type="subcellular location">
    <subcellularLocation>
        <location evidence="1">Membrane</location>
        <topology evidence="1">Multi-pass membrane protein</topology>
    </subcellularLocation>
</comment>